<proteinExistence type="predicted"/>
<reference evidence="1 2" key="1">
    <citation type="submission" date="2019-01" db="EMBL/GenBank/DDBJ databases">
        <title>Ktedonosporobacter rubrisoli SCAWS-G2.</title>
        <authorList>
            <person name="Huang Y."/>
            <person name="Yan B."/>
        </authorList>
    </citation>
    <scope>NUCLEOTIDE SEQUENCE [LARGE SCALE GENOMIC DNA]</scope>
    <source>
        <strain evidence="1 2">SCAWS-G2</strain>
    </source>
</reference>
<dbReference type="OrthoDB" id="423275at2"/>
<name>A0A4P6JUF6_KTERU</name>
<evidence type="ECO:0000313" key="1">
    <source>
        <dbReference type="EMBL" id="QBD78963.1"/>
    </source>
</evidence>
<gene>
    <name evidence="1" type="ORF">EPA93_24455</name>
</gene>
<evidence type="ECO:0000313" key="2">
    <source>
        <dbReference type="Proteomes" id="UP000290365"/>
    </source>
</evidence>
<dbReference type="KEGG" id="kbs:EPA93_24455"/>
<dbReference type="Proteomes" id="UP000290365">
    <property type="component" value="Chromosome"/>
</dbReference>
<dbReference type="AlphaFoldDB" id="A0A4P6JUF6"/>
<accession>A0A4P6JUF6</accession>
<organism evidence="1 2">
    <name type="scientific">Ktedonosporobacter rubrisoli</name>
    <dbReference type="NCBI Taxonomy" id="2509675"/>
    <lineage>
        <taxon>Bacteria</taxon>
        <taxon>Bacillati</taxon>
        <taxon>Chloroflexota</taxon>
        <taxon>Ktedonobacteria</taxon>
        <taxon>Ktedonobacterales</taxon>
        <taxon>Ktedonosporobacteraceae</taxon>
        <taxon>Ktedonosporobacter</taxon>
    </lineage>
</organism>
<dbReference type="RefSeq" id="WP_129890016.1">
    <property type="nucleotide sequence ID" value="NZ_CP035758.1"/>
</dbReference>
<sequence>MRALAATIAAGQTKLLFERIAECALPIAQCESMALEAAAGEQELHYTASRWQHLWALLGMNMDGATVQEQTVPAQAASEMTQGSRIGEQQPVRLEVGEQLRTGSTENCSFSGAVMALRPAQLTATRVEKLQCPECGVTRKATVRGETISFPSHTSLRIKRASKGSWWIGQGTTWAIHT</sequence>
<dbReference type="EMBL" id="CP035758">
    <property type="protein sequence ID" value="QBD78963.1"/>
    <property type="molecule type" value="Genomic_DNA"/>
</dbReference>
<keyword evidence="2" id="KW-1185">Reference proteome</keyword>
<protein>
    <submittedName>
        <fullName evidence="1">Uncharacterized protein</fullName>
    </submittedName>
</protein>